<comment type="cofactor">
    <cofactor evidence="9">
        <name>Mg(2+)</name>
        <dbReference type="ChEBI" id="CHEBI:18420"/>
    </cofactor>
    <text evidence="9">Binds 2 Mg(2+) ions per subunit.</text>
</comment>
<comment type="subcellular location">
    <subcellularLocation>
        <location evidence="9">Cytoplasm</location>
    </subcellularLocation>
</comment>
<accession>A0A0R1RQK3</accession>
<comment type="catalytic activity">
    <reaction evidence="8 9">
        <text>D-ribose 5-phosphate + ATP = 5-phospho-alpha-D-ribose 1-diphosphate + AMP + H(+)</text>
        <dbReference type="Rhea" id="RHEA:15609"/>
        <dbReference type="ChEBI" id="CHEBI:15378"/>
        <dbReference type="ChEBI" id="CHEBI:30616"/>
        <dbReference type="ChEBI" id="CHEBI:58017"/>
        <dbReference type="ChEBI" id="CHEBI:78346"/>
        <dbReference type="ChEBI" id="CHEBI:456215"/>
        <dbReference type="EC" id="2.7.6.1"/>
    </reaction>
</comment>
<dbReference type="GO" id="GO:0005737">
    <property type="term" value="C:cytoplasm"/>
    <property type="evidence" value="ECO:0007669"/>
    <property type="project" value="UniProtKB-SubCell"/>
</dbReference>
<evidence type="ECO:0000256" key="6">
    <source>
        <dbReference type="ARBA" id="ARBA00022840"/>
    </source>
</evidence>
<evidence type="ECO:0000256" key="4">
    <source>
        <dbReference type="ARBA" id="ARBA00022741"/>
    </source>
</evidence>
<dbReference type="GO" id="GO:0009156">
    <property type="term" value="P:ribonucleoside monophosphate biosynthetic process"/>
    <property type="evidence" value="ECO:0007669"/>
    <property type="project" value="InterPro"/>
</dbReference>
<dbReference type="NCBIfam" id="NF002618">
    <property type="entry name" value="PRK02269.1"/>
    <property type="match status" value="1"/>
</dbReference>
<dbReference type="GO" id="GO:0006164">
    <property type="term" value="P:purine nucleotide biosynthetic process"/>
    <property type="evidence" value="ECO:0007669"/>
    <property type="project" value="TreeGrafter"/>
</dbReference>
<dbReference type="PATRIC" id="fig|1114972.6.peg.2311"/>
<evidence type="ECO:0000256" key="1">
    <source>
        <dbReference type="ARBA" id="ARBA00022679"/>
    </source>
</evidence>
<protein>
    <recommendedName>
        <fullName evidence="9">Putative ribose-phosphate pyrophosphokinase</fullName>
        <shortName evidence="9">RPPK</shortName>
        <ecNumber evidence="9">2.7.6.1</ecNumber>
    </recommendedName>
    <alternativeName>
        <fullName evidence="9">5-phospho-D-ribosyl alpha-1-diphosphate synthase</fullName>
    </alternativeName>
    <alternativeName>
        <fullName evidence="9">Phosphoribosyl diphosphate synthase</fullName>
    </alternativeName>
    <alternativeName>
        <fullName evidence="9">Phosphoribosyl pyrophosphate synthase</fullName>
        <shortName evidence="9">P-Rib-PP synthase</shortName>
        <shortName evidence="9">PRPP synthase</shortName>
        <shortName evidence="9">PRPPase</shortName>
    </alternativeName>
</protein>
<proteinExistence type="inferred from homology"/>
<sequence>MEAVMSEEKSNGNIKLFSLNTNRPLAEKIAASINIPLSPTTISTFADGEIAITIDESVRGDEVYVIQSISDPVNSSFMQVMIMVDALRRASAGEINVVLPYYGYARADRKARPREPITAKLVANFLQIDGVDRVLTLDLHADQVQGFFNIPVDHLLGAPLLAKYFYTNDLLDNIVVVAPDHAGVSRARNFAELLKAPIAIIDNRSEDEFDPEPDSVIGDVKGKTAVIIDDMIDTADRMTVSADILKASGAKDVYAVATHAVFSGRAAESLEQSKLTKVIVTDSIAVPAEKQFDKLAVISVADLIGEAILRIHNNQPVDELFISKQNPDVKLR</sequence>
<dbReference type="GO" id="GO:0005524">
    <property type="term" value="F:ATP binding"/>
    <property type="evidence" value="ECO:0007669"/>
    <property type="project" value="UniProtKB-KW"/>
</dbReference>
<organism evidence="11 12">
    <name type="scientific">Furfurilactobacillus rossiae DSM 15814</name>
    <dbReference type="NCBI Taxonomy" id="1114972"/>
    <lineage>
        <taxon>Bacteria</taxon>
        <taxon>Bacillati</taxon>
        <taxon>Bacillota</taxon>
        <taxon>Bacilli</taxon>
        <taxon>Lactobacillales</taxon>
        <taxon>Lactobacillaceae</taxon>
        <taxon>Furfurilactobacillus</taxon>
    </lineage>
</organism>
<comment type="function">
    <text evidence="9">Involved in the biosynthesis of the central metabolite phospho-alpha-D-ribosyl-1-pyrophosphate (PRPP) via the transfer of pyrophosphoryl group from ATP to 1-hydroxyl of ribose-5-phosphate (Rib-5-P).</text>
</comment>
<dbReference type="NCBIfam" id="NF002320">
    <property type="entry name" value="PRK01259.1"/>
    <property type="match status" value="1"/>
</dbReference>
<dbReference type="PANTHER" id="PTHR10210:SF41">
    <property type="entry name" value="RIBOSE-PHOSPHATE PYROPHOSPHOKINASE 1, CHLOROPLASTIC"/>
    <property type="match status" value="1"/>
</dbReference>
<comment type="similarity">
    <text evidence="9">Belongs to the ribose-phosphate pyrophosphokinase family. Class I subfamily.</text>
</comment>
<dbReference type="eggNOG" id="COG0462">
    <property type="taxonomic scope" value="Bacteria"/>
</dbReference>
<dbReference type="Pfam" id="PF14572">
    <property type="entry name" value="Pribosyl_synth"/>
    <property type="match status" value="1"/>
</dbReference>
<dbReference type="PANTHER" id="PTHR10210">
    <property type="entry name" value="RIBOSE-PHOSPHATE DIPHOSPHOKINASE FAMILY MEMBER"/>
    <property type="match status" value="1"/>
</dbReference>
<dbReference type="FunFam" id="3.40.50.2020:FF:000014">
    <property type="entry name" value="Ribose-phosphate pyrophosphokinase 1"/>
    <property type="match status" value="1"/>
</dbReference>
<keyword evidence="3 9" id="KW-0545">Nucleotide biosynthesis</keyword>
<dbReference type="InterPro" id="IPR029057">
    <property type="entry name" value="PRTase-like"/>
</dbReference>
<feature type="binding site" evidence="9">
    <location>
        <position position="140"/>
    </location>
    <ligand>
        <name>Mg(2+)</name>
        <dbReference type="ChEBI" id="CHEBI:18420"/>
    </ligand>
</feature>
<evidence type="ECO:0000256" key="3">
    <source>
        <dbReference type="ARBA" id="ARBA00022727"/>
    </source>
</evidence>
<dbReference type="InterPro" id="IPR000842">
    <property type="entry name" value="PRib_PP_synth_CS"/>
</dbReference>
<dbReference type="InterPro" id="IPR029099">
    <property type="entry name" value="Pribosyltran_N"/>
</dbReference>
<dbReference type="InterPro" id="IPR005946">
    <property type="entry name" value="Rib-P_diPkinase"/>
</dbReference>
<dbReference type="STRING" id="1114972.FD35_GL002256"/>
<dbReference type="GO" id="GO:0004749">
    <property type="term" value="F:ribose phosphate diphosphokinase activity"/>
    <property type="evidence" value="ECO:0007669"/>
    <property type="project" value="UniProtKB-UniRule"/>
</dbReference>
<reference evidence="11 12" key="1">
    <citation type="journal article" date="2015" name="Genome Announc.">
        <title>Expanding the biotechnology potential of lactobacilli through comparative genomics of 213 strains and associated genera.</title>
        <authorList>
            <person name="Sun Z."/>
            <person name="Harris H.M."/>
            <person name="McCann A."/>
            <person name="Guo C."/>
            <person name="Argimon S."/>
            <person name="Zhang W."/>
            <person name="Yang X."/>
            <person name="Jeffery I.B."/>
            <person name="Cooney J.C."/>
            <person name="Kagawa T.F."/>
            <person name="Liu W."/>
            <person name="Song Y."/>
            <person name="Salvetti E."/>
            <person name="Wrobel A."/>
            <person name="Rasinkangas P."/>
            <person name="Parkhill J."/>
            <person name="Rea M.C."/>
            <person name="O'Sullivan O."/>
            <person name="Ritari J."/>
            <person name="Douillard F.P."/>
            <person name="Paul Ross R."/>
            <person name="Yang R."/>
            <person name="Briner A.E."/>
            <person name="Felis G.E."/>
            <person name="de Vos W.M."/>
            <person name="Barrangou R."/>
            <person name="Klaenhammer T.R."/>
            <person name="Caufield P.W."/>
            <person name="Cui Y."/>
            <person name="Zhang H."/>
            <person name="O'Toole P.W."/>
        </authorList>
    </citation>
    <scope>NUCLEOTIDE SEQUENCE [LARGE SCALE GENOMIC DNA]</scope>
    <source>
        <strain evidence="11 12">DSM 15814</strain>
    </source>
</reference>
<evidence type="ECO:0000256" key="7">
    <source>
        <dbReference type="ARBA" id="ARBA00022842"/>
    </source>
</evidence>
<keyword evidence="1 9" id="KW-0808">Transferase</keyword>
<feature type="binding site" evidence="9">
    <location>
        <begin position="47"/>
        <end position="49"/>
    </location>
    <ligand>
        <name>ATP</name>
        <dbReference type="ChEBI" id="CHEBI:30616"/>
    </ligand>
</feature>
<keyword evidence="9" id="KW-0963">Cytoplasm</keyword>
<comment type="caution">
    <text evidence="11">The sequence shown here is derived from an EMBL/GenBank/DDBJ whole genome shotgun (WGS) entry which is preliminary data.</text>
</comment>
<keyword evidence="7 9" id="KW-0460">Magnesium</keyword>
<dbReference type="Proteomes" id="UP000051999">
    <property type="component" value="Unassembled WGS sequence"/>
</dbReference>
<dbReference type="GO" id="GO:0016301">
    <property type="term" value="F:kinase activity"/>
    <property type="evidence" value="ECO:0007669"/>
    <property type="project" value="UniProtKB-KW"/>
</dbReference>
<dbReference type="AlphaFoldDB" id="A0A0R1RQK3"/>
<evidence type="ECO:0000259" key="10">
    <source>
        <dbReference type="Pfam" id="PF13793"/>
    </source>
</evidence>
<dbReference type="Pfam" id="PF13793">
    <property type="entry name" value="Pribosyltran_N"/>
    <property type="match status" value="1"/>
</dbReference>
<dbReference type="HAMAP" id="MF_00583_B">
    <property type="entry name" value="RibP_PPkinase_B"/>
    <property type="match status" value="1"/>
</dbReference>
<dbReference type="NCBIfam" id="TIGR01251">
    <property type="entry name" value="ribP_PPkin"/>
    <property type="match status" value="1"/>
</dbReference>
<feature type="binding site" evidence="9">
    <location>
        <position position="180"/>
    </location>
    <ligand>
        <name>Mg(2+)</name>
        <dbReference type="ChEBI" id="CHEBI:18420"/>
    </ligand>
</feature>
<name>A0A0R1RQK3_9LACO</name>
<dbReference type="GO" id="GO:0000287">
    <property type="term" value="F:magnesium ion binding"/>
    <property type="evidence" value="ECO:0007669"/>
    <property type="project" value="UniProtKB-UniRule"/>
</dbReference>
<evidence type="ECO:0000256" key="8">
    <source>
        <dbReference type="ARBA" id="ARBA00049535"/>
    </source>
</evidence>
<keyword evidence="12" id="KW-1185">Reference proteome</keyword>
<dbReference type="Gene3D" id="3.40.50.2020">
    <property type="match status" value="2"/>
</dbReference>
<comment type="caution">
    <text evidence="9">Part of a set of proteins in which some residues (ACT_SITE, NP_BIND, REGION and BINDING) are not conserved.</text>
</comment>
<dbReference type="InterPro" id="IPR000836">
    <property type="entry name" value="PRTase_dom"/>
</dbReference>
<gene>
    <name evidence="9" type="primary">prs</name>
    <name evidence="11" type="ORF">FD35_GL002256</name>
</gene>
<keyword evidence="6 9" id="KW-0067">ATP-binding</keyword>
<dbReference type="SUPFAM" id="SSF53271">
    <property type="entry name" value="PRTase-like"/>
    <property type="match status" value="1"/>
</dbReference>
<feature type="domain" description="Ribose-phosphate pyrophosphokinase N-terminal" evidence="10">
    <location>
        <begin position="14"/>
        <end position="128"/>
    </location>
</feature>
<evidence type="ECO:0000256" key="9">
    <source>
        <dbReference type="HAMAP-Rule" id="MF_00583"/>
    </source>
</evidence>
<dbReference type="GO" id="GO:0006015">
    <property type="term" value="P:5-phosphoribose 1-diphosphate biosynthetic process"/>
    <property type="evidence" value="ECO:0007669"/>
    <property type="project" value="UniProtKB-UniRule"/>
</dbReference>
<comment type="caution">
    <text evidence="9">Lacks conserved residue(s) required for the propagation of feature annotation.</text>
</comment>
<comment type="subunit">
    <text evidence="9">Homohexamer.</text>
</comment>
<feature type="binding site" evidence="9">
    <location>
        <position position="229"/>
    </location>
    <ligand>
        <name>D-ribose 5-phosphate</name>
        <dbReference type="ChEBI" id="CHEBI:78346"/>
    </ligand>
</feature>
<dbReference type="UniPathway" id="UPA00087">
    <property type="reaction ID" value="UER00172"/>
</dbReference>
<evidence type="ECO:0000313" key="11">
    <source>
        <dbReference type="EMBL" id="KRL56213.1"/>
    </source>
</evidence>
<dbReference type="CDD" id="cd06223">
    <property type="entry name" value="PRTases_typeI"/>
    <property type="match status" value="1"/>
</dbReference>
<dbReference type="InterPro" id="IPR037515">
    <property type="entry name" value="Rib-P_diPkinase_bac"/>
</dbReference>
<keyword evidence="4 9" id="KW-0547">Nucleotide-binding</keyword>
<evidence type="ECO:0000256" key="2">
    <source>
        <dbReference type="ARBA" id="ARBA00022723"/>
    </source>
</evidence>
<dbReference type="GO" id="GO:0002189">
    <property type="term" value="C:ribose phosphate diphosphokinase complex"/>
    <property type="evidence" value="ECO:0007669"/>
    <property type="project" value="TreeGrafter"/>
</dbReference>
<dbReference type="EC" id="2.7.6.1" evidence="9"/>
<dbReference type="EMBL" id="AZFF01000005">
    <property type="protein sequence ID" value="KRL56213.1"/>
    <property type="molecule type" value="Genomic_DNA"/>
</dbReference>
<dbReference type="PROSITE" id="PS00114">
    <property type="entry name" value="PRPP_SYNTHASE"/>
    <property type="match status" value="1"/>
</dbReference>
<keyword evidence="2 9" id="KW-0479">Metal-binding</keyword>
<keyword evidence="5 9" id="KW-0418">Kinase</keyword>
<dbReference type="SMART" id="SM01400">
    <property type="entry name" value="Pribosyltran_N"/>
    <property type="match status" value="1"/>
</dbReference>
<comment type="pathway">
    <text evidence="9">Metabolic intermediate biosynthesis; 5-phospho-alpha-D-ribose 1-diphosphate biosynthesis; 5-phospho-alpha-D-ribose 1-diphosphate from D-ribose 5-phosphate (route I): step 1/1.</text>
</comment>
<evidence type="ECO:0000256" key="5">
    <source>
        <dbReference type="ARBA" id="ARBA00022777"/>
    </source>
</evidence>
<dbReference type="FunFam" id="3.40.50.2020:FF:000002">
    <property type="entry name" value="Ribose-phosphate pyrophosphokinase"/>
    <property type="match status" value="1"/>
</dbReference>
<evidence type="ECO:0000313" key="12">
    <source>
        <dbReference type="Proteomes" id="UP000051999"/>
    </source>
</evidence>